<reference evidence="2 3" key="1">
    <citation type="journal article" date="2020" name="FEMS Microbiol. Ecol.">
        <title>Temporal dynamics of bacterial communities during seed development and maturation.</title>
        <authorList>
            <person name="Chesneau G."/>
            <person name="Torres-Cortes G."/>
            <person name="Briand M."/>
            <person name="Darrasse A."/>
            <person name="Preveaux A."/>
            <person name="Marais C."/>
            <person name="Jacques M.A."/>
            <person name="Shade A."/>
            <person name="Barret M."/>
        </authorList>
    </citation>
    <scope>NUCLEOTIDE SEQUENCE [LARGE SCALE GENOMIC DNA]</scope>
    <source>
        <strain evidence="2 3">CFBP13732</strain>
    </source>
</reference>
<sequence>MFRKTNWFLNTGIIFIMISLVFLLFAMGWQHFAGAMFNALMASPENHDYGTRITLSLLLHVPDGIARLLSLCLFAVGAGIYILCVLTDVCEVILTRLMRIKRRAVPQGAVTPERCEGLASNAGRNSCMEARLHD</sequence>
<evidence type="ECO:0000256" key="1">
    <source>
        <dbReference type="SAM" id="Phobius"/>
    </source>
</evidence>
<proteinExistence type="predicted"/>
<dbReference type="Proteomes" id="UP000661012">
    <property type="component" value="Unassembled WGS sequence"/>
</dbReference>
<keyword evidence="1" id="KW-0472">Membrane</keyword>
<dbReference type="EMBL" id="JACYNN010000028">
    <property type="protein sequence ID" value="MBD8108935.1"/>
    <property type="molecule type" value="Genomic_DNA"/>
</dbReference>
<gene>
    <name evidence="2" type="ORF">IFT93_21415</name>
</gene>
<organism evidence="2 3">
    <name type="scientific">Erwinia persicina</name>
    <dbReference type="NCBI Taxonomy" id="55211"/>
    <lineage>
        <taxon>Bacteria</taxon>
        <taxon>Pseudomonadati</taxon>
        <taxon>Pseudomonadota</taxon>
        <taxon>Gammaproteobacteria</taxon>
        <taxon>Enterobacterales</taxon>
        <taxon>Erwiniaceae</taxon>
        <taxon>Erwinia</taxon>
    </lineage>
</organism>
<keyword evidence="3" id="KW-1185">Reference proteome</keyword>
<feature type="transmembrane region" description="Helical" evidence="1">
    <location>
        <begin position="7"/>
        <end position="29"/>
    </location>
</feature>
<feature type="transmembrane region" description="Helical" evidence="1">
    <location>
        <begin position="68"/>
        <end position="94"/>
    </location>
</feature>
<evidence type="ECO:0000313" key="3">
    <source>
        <dbReference type="Proteomes" id="UP000661012"/>
    </source>
</evidence>
<name>A0ABR8ZYZ0_9GAMM</name>
<comment type="caution">
    <text evidence="2">The sequence shown here is derived from an EMBL/GenBank/DDBJ whole genome shotgun (WGS) entry which is preliminary data.</text>
</comment>
<keyword evidence="1" id="KW-0812">Transmembrane</keyword>
<keyword evidence="1" id="KW-1133">Transmembrane helix</keyword>
<evidence type="ECO:0000313" key="2">
    <source>
        <dbReference type="EMBL" id="MBD8108935.1"/>
    </source>
</evidence>
<accession>A0ABR8ZYZ0</accession>
<protein>
    <submittedName>
        <fullName evidence="2">Uncharacterized protein</fullName>
    </submittedName>
</protein>
<dbReference type="RefSeq" id="WP_191931249.1">
    <property type="nucleotide sequence ID" value="NZ_JACYNM010000028.1"/>
</dbReference>